<dbReference type="Pfam" id="PF00082">
    <property type="entry name" value="Peptidase_S8"/>
    <property type="match status" value="1"/>
</dbReference>
<dbReference type="EMBL" id="JAGUCN010000008">
    <property type="protein sequence ID" value="MBS2211530.1"/>
    <property type="molecule type" value="Genomic_DNA"/>
</dbReference>
<dbReference type="Pfam" id="PF18962">
    <property type="entry name" value="Por_Secre_tail"/>
    <property type="match status" value="1"/>
</dbReference>
<reference evidence="9 10" key="1">
    <citation type="journal article" date="2014" name="Int. J. Syst. Evol. Microbiol.">
        <title>Carboxylicivirga gen. nov. in the family Marinilabiliaceae with two novel species, Carboxylicivirga mesophila sp. nov. and Carboxylicivirga taeanensis sp. nov., and reclassification of Cytophaga fermentans as Saccharicrinis fermentans gen. nov., comb. nov.</title>
        <authorList>
            <person name="Yang S.H."/>
            <person name="Seo H.S."/>
            <person name="Woo J.H."/>
            <person name="Oh H.M."/>
            <person name="Jang H."/>
            <person name="Lee J.H."/>
            <person name="Kim S.J."/>
            <person name="Kwon K.K."/>
        </authorList>
    </citation>
    <scope>NUCLEOTIDE SEQUENCE [LARGE SCALE GENOMIC DNA]</scope>
    <source>
        <strain evidence="9 10">JCM 18290</strain>
    </source>
</reference>
<keyword evidence="4 5" id="KW-0720">Serine protease</keyword>
<dbReference type="CDD" id="cd07493">
    <property type="entry name" value="Peptidases_S8_9"/>
    <property type="match status" value="1"/>
</dbReference>
<dbReference type="RefSeq" id="WP_212227725.1">
    <property type="nucleotide sequence ID" value="NZ_JAGUCN010000008.1"/>
</dbReference>
<dbReference type="Gene3D" id="3.40.50.200">
    <property type="entry name" value="Peptidase S8/S53 domain"/>
    <property type="match status" value="1"/>
</dbReference>
<dbReference type="InterPro" id="IPR023828">
    <property type="entry name" value="Peptidase_S8_Ser-AS"/>
</dbReference>
<dbReference type="InterPro" id="IPR036852">
    <property type="entry name" value="Peptidase_S8/S53_dom_sf"/>
</dbReference>
<dbReference type="PROSITE" id="PS00138">
    <property type="entry name" value="SUBTILASE_SER"/>
    <property type="match status" value="1"/>
</dbReference>
<sequence length="535" mass="58648">MKYLSSILLLWLCLTLSMAQDGYFITFTDKNNSPYSLDRPEEFLSIRAIQRRAKQNIAVDQSDLPVNPAYIDSLIKYGIDVKHTSKWMNGAIVFSSNKALMDTLERVPFIKTVERNKPAISTGTSKKMEPVVPLLKSALDSPYGESWLQVSTANGHHLHNNGLKGAGMLIAVIDAGFYKANELPLTKHLWDNGQVMGTKDFVNPASNIFNEHYHGMNVLSIIGGKLNQQYMGTATDASFWLLRTEDVHSEHPIEPDYWICAAEFADSAGVDIINTSLGYYEFDAPSQSYSYADMNATSRISRASDMASSKGMLLVTSAGNEGNNSWHHIGAPADAKHCLAIGAVNADSTRTSFSSFGPSSDGRVKPEISALGGAVAVQNTSGGISKGNGTSFSAPVISGLAACLWQAMPDKTAEEIRQLIINSAHLYNTPDYELGYGIPDFNQAYRVDIESAPADNTQWKVGPNPFNSRLTLFNSSGPNVTVTIVDILGNIKYRKEHRHQKNMVINEVAAFANGIYIVIIENNRSKQHVKVIKSR</sequence>
<dbReference type="InterPro" id="IPR026444">
    <property type="entry name" value="Secre_tail"/>
</dbReference>
<evidence type="ECO:0000313" key="9">
    <source>
        <dbReference type="EMBL" id="MBS2211530.1"/>
    </source>
</evidence>
<comment type="similarity">
    <text evidence="1 5">Belongs to the peptidase S8 family.</text>
</comment>
<keyword evidence="3 5" id="KW-0378">Hydrolase</keyword>
<comment type="caution">
    <text evidence="9">The sequence shown here is derived from an EMBL/GenBank/DDBJ whole genome shotgun (WGS) entry which is preliminary data.</text>
</comment>
<dbReference type="NCBIfam" id="TIGR04183">
    <property type="entry name" value="Por_Secre_tail"/>
    <property type="match status" value="1"/>
</dbReference>
<dbReference type="SUPFAM" id="SSF52743">
    <property type="entry name" value="Subtilisin-like"/>
    <property type="match status" value="1"/>
</dbReference>
<evidence type="ECO:0000256" key="6">
    <source>
        <dbReference type="SAM" id="SignalP"/>
    </source>
</evidence>
<evidence type="ECO:0000259" key="8">
    <source>
        <dbReference type="Pfam" id="PF18962"/>
    </source>
</evidence>
<dbReference type="PRINTS" id="PR00723">
    <property type="entry name" value="SUBTILISIN"/>
</dbReference>
<dbReference type="PIRSF" id="PIRSF037903">
    <property type="entry name" value="Subtilisin_rel_GFO_2223"/>
    <property type="match status" value="1"/>
</dbReference>
<dbReference type="PANTHER" id="PTHR43806:SF67">
    <property type="entry name" value="EGF-LIKE DOMAIN-CONTAINING PROTEIN"/>
    <property type="match status" value="1"/>
</dbReference>
<dbReference type="Proteomes" id="UP000721861">
    <property type="component" value="Unassembled WGS sequence"/>
</dbReference>
<feature type="chain" id="PRO_5046465384" evidence="6">
    <location>
        <begin position="20"/>
        <end position="535"/>
    </location>
</feature>
<evidence type="ECO:0000259" key="7">
    <source>
        <dbReference type="Pfam" id="PF00082"/>
    </source>
</evidence>
<dbReference type="PANTHER" id="PTHR43806">
    <property type="entry name" value="PEPTIDASE S8"/>
    <property type="match status" value="1"/>
</dbReference>
<dbReference type="InterPro" id="IPR017317">
    <property type="entry name" value="Pept_S8_subtilisin_bacteroid-2"/>
</dbReference>
<evidence type="ECO:0000256" key="5">
    <source>
        <dbReference type="PROSITE-ProRule" id="PRU01240"/>
    </source>
</evidence>
<keyword evidence="10" id="KW-1185">Reference proteome</keyword>
<feature type="active site" description="Charge relay system" evidence="5">
    <location>
        <position position="214"/>
    </location>
</feature>
<dbReference type="InterPro" id="IPR000209">
    <property type="entry name" value="Peptidase_S8/S53_dom"/>
</dbReference>
<dbReference type="PROSITE" id="PS51892">
    <property type="entry name" value="SUBTILASE"/>
    <property type="match status" value="1"/>
</dbReference>
<dbReference type="InterPro" id="IPR015500">
    <property type="entry name" value="Peptidase_S8_subtilisin-rel"/>
</dbReference>
<feature type="signal peptide" evidence="6">
    <location>
        <begin position="1"/>
        <end position="19"/>
    </location>
</feature>
<evidence type="ECO:0000256" key="1">
    <source>
        <dbReference type="ARBA" id="ARBA00011073"/>
    </source>
</evidence>
<evidence type="ECO:0000313" key="10">
    <source>
        <dbReference type="Proteomes" id="UP000721861"/>
    </source>
</evidence>
<feature type="active site" description="Charge relay system" evidence="5">
    <location>
        <position position="174"/>
    </location>
</feature>
<feature type="active site" description="Charge relay system" evidence="5">
    <location>
        <position position="391"/>
    </location>
</feature>
<protein>
    <submittedName>
        <fullName evidence="9">S8 family serine peptidase</fullName>
    </submittedName>
</protein>
<accession>A0ABS5K950</accession>
<feature type="domain" description="Secretion system C-terminal sorting" evidence="8">
    <location>
        <begin position="463"/>
        <end position="532"/>
    </location>
</feature>
<evidence type="ECO:0000256" key="4">
    <source>
        <dbReference type="ARBA" id="ARBA00022825"/>
    </source>
</evidence>
<gene>
    <name evidence="9" type="ORF">KEM09_08965</name>
</gene>
<feature type="domain" description="Peptidase S8/S53" evidence="7">
    <location>
        <begin position="165"/>
        <end position="437"/>
    </location>
</feature>
<dbReference type="InterPro" id="IPR050131">
    <property type="entry name" value="Peptidase_S8_subtilisin-like"/>
</dbReference>
<keyword evidence="2 5" id="KW-0645">Protease</keyword>
<proteinExistence type="inferred from homology"/>
<evidence type="ECO:0000256" key="3">
    <source>
        <dbReference type="ARBA" id="ARBA00022801"/>
    </source>
</evidence>
<keyword evidence="6" id="KW-0732">Signal</keyword>
<evidence type="ECO:0000256" key="2">
    <source>
        <dbReference type="ARBA" id="ARBA00022670"/>
    </source>
</evidence>
<organism evidence="9 10">
    <name type="scientific">Carboxylicivirga mesophila</name>
    <dbReference type="NCBI Taxonomy" id="1166478"/>
    <lineage>
        <taxon>Bacteria</taxon>
        <taxon>Pseudomonadati</taxon>
        <taxon>Bacteroidota</taxon>
        <taxon>Bacteroidia</taxon>
        <taxon>Marinilabiliales</taxon>
        <taxon>Marinilabiliaceae</taxon>
        <taxon>Carboxylicivirga</taxon>
    </lineage>
</organism>
<name>A0ABS5K950_9BACT</name>